<organism evidence="1 2">
    <name type="scientific">Boeremia exigua</name>
    <dbReference type="NCBI Taxonomy" id="749465"/>
    <lineage>
        <taxon>Eukaryota</taxon>
        <taxon>Fungi</taxon>
        <taxon>Dikarya</taxon>
        <taxon>Ascomycota</taxon>
        <taxon>Pezizomycotina</taxon>
        <taxon>Dothideomycetes</taxon>
        <taxon>Pleosporomycetidae</taxon>
        <taxon>Pleosporales</taxon>
        <taxon>Pleosporineae</taxon>
        <taxon>Didymellaceae</taxon>
        <taxon>Boeremia</taxon>
    </lineage>
</organism>
<keyword evidence="2" id="KW-1185">Reference proteome</keyword>
<proteinExistence type="predicted"/>
<accession>A0ACC2IKD1</accession>
<gene>
    <name evidence="1" type="ORF">OPT61_g2797</name>
</gene>
<comment type="caution">
    <text evidence="1">The sequence shown here is derived from an EMBL/GenBank/DDBJ whole genome shotgun (WGS) entry which is preliminary data.</text>
</comment>
<protein>
    <submittedName>
        <fullName evidence="1">Uncharacterized protein</fullName>
    </submittedName>
</protein>
<dbReference type="EMBL" id="JAPHNI010000132">
    <property type="protein sequence ID" value="KAJ8115589.1"/>
    <property type="molecule type" value="Genomic_DNA"/>
</dbReference>
<sequence>MSSTLQNKAAYLDQPGAPLVVRDAPFPKAGPGEIVVRNAAIAINPVDWHIQDSGLFVKQWPAVVGGDVAGEVHEVGPDVERFRVGDRVIGTSISMWTGRPQDGAFQLYTVLLVDKAAHLPSSIPFADGAVLPFALETAICALHCDRRNPLPEFLPGVFTPALALPYPSLKDGVQPSAGKAIVVYGGSSSVGAVTTQLAAAAGLYVISIVGAKNFDLAKRSGASECWDHKDPSLVNQIVEAVRKSGKELVGILDAISIPETISKDLEILRQLNGGHLALTHPHMSGEAVPENVEIGMIWSGGVNETTAPLWRMYIGAALESGKLKCVPPPTILGQGLENIQAALQLSKAGISGTKLVVEL</sequence>
<dbReference type="Proteomes" id="UP001153331">
    <property type="component" value="Unassembled WGS sequence"/>
</dbReference>
<evidence type="ECO:0000313" key="1">
    <source>
        <dbReference type="EMBL" id="KAJ8115589.1"/>
    </source>
</evidence>
<reference evidence="1" key="1">
    <citation type="submission" date="2022-11" db="EMBL/GenBank/DDBJ databases">
        <title>Genome Sequence of Boeremia exigua.</title>
        <authorList>
            <person name="Buettner E."/>
        </authorList>
    </citation>
    <scope>NUCLEOTIDE SEQUENCE</scope>
    <source>
        <strain evidence="1">CU02</strain>
    </source>
</reference>
<name>A0ACC2IKD1_9PLEO</name>
<evidence type="ECO:0000313" key="2">
    <source>
        <dbReference type="Proteomes" id="UP001153331"/>
    </source>
</evidence>